<keyword evidence="3" id="KW-1185">Reference proteome</keyword>
<proteinExistence type="predicted"/>
<accession>A0A226DGE1</accession>
<name>A0A226DGE1_FOLCA</name>
<reference evidence="2 3" key="1">
    <citation type="submission" date="2015-12" db="EMBL/GenBank/DDBJ databases">
        <title>The genome of Folsomia candida.</title>
        <authorList>
            <person name="Faddeeva A."/>
            <person name="Derks M.F."/>
            <person name="Anvar Y."/>
            <person name="Smit S."/>
            <person name="Van Straalen N."/>
            <person name="Roelofs D."/>
        </authorList>
    </citation>
    <scope>NUCLEOTIDE SEQUENCE [LARGE SCALE GENOMIC DNA]</scope>
    <source>
        <strain evidence="2 3">VU population</strain>
        <tissue evidence="2">Whole body</tissue>
    </source>
</reference>
<protein>
    <submittedName>
        <fullName evidence="2">Uncharacterized protein</fullName>
    </submittedName>
</protein>
<evidence type="ECO:0000256" key="1">
    <source>
        <dbReference type="SAM" id="Phobius"/>
    </source>
</evidence>
<organism evidence="2 3">
    <name type="scientific">Folsomia candida</name>
    <name type="common">Springtail</name>
    <dbReference type="NCBI Taxonomy" id="158441"/>
    <lineage>
        <taxon>Eukaryota</taxon>
        <taxon>Metazoa</taxon>
        <taxon>Ecdysozoa</taxon>
        <taxon>Arthropoda</taxon>
        <taxon>Hexapoda</taxon>
        <taxon>Collembola</taxon>
        <taxon>Entomobryomorpha</taxon>
        <taxon>Isotomoidea</taxon>
        <taxon>Isotomidae</taxon>
        <taxon>Proisotominae</taxon>
        <taxon>Folsomia</taxon>
    </lineage>
</organism>
<evidence type="ECO:0000313" key="2">
    <source>
        <dbReference type="EMBL" id="OXA43757.1"/>
    </source>
</evidence>
<feature type="transmembrane region" description="Helical" evidence="1">
    <location>
        <begin position="115"/>
        <end position="137"/>
    </location>
</feature>
<sequence length="429" mass="48920">MISKSLFRFGIPLGSATVLTALLDFAVSCYWFLNYLGSFVYTHTYDDVPIGFRTIFGLCIISLKIILSFFLWGFIFLGRRGILLSWLPISIIADFLFVGFGVYNTTHDLVSDEIWFINLAVVVILRFYITIVLLQALRRLLQNAKAEEALKTDDISPSRKNELELQNFDTSTKLETNTTQFNKNDIVVVVDSTIQSQNNASEPASSPKYSPRFLLMEPVGESIDKIFEFYNDIPRLGAAILVMFEFIWNIFALSSHALTEFLLGGGMFFIKEEELRIWRIILNLVGLLFIFKKKKTFLRFWLIAYLWTLFASLCIFVYVLADWLYPPVVQIINVCAFFCGDNSIRFGVVYFVLRTTIQPPAATPSSDLSPAGSGGMQVRSSQANNVFRSHSLKSQTGPRIKRNSLSKATRKKYGTRRLHTLTDPDFEIY</sequence>
<keyword evidence="1" id="KW-0812">Transmembrane</keyword>
<feature type="transmembrane region" description="Helical" evidence="1">
    <location>
        <begin position="331"/>
        <end position="353"/>
    </location>
</feature>
<feature type="transmembrane region" description="Helical" evidence="1">
    <location>
        <begin position="12"/>
        <end position="33"/>
    </location>
</feature>
<dbReference type="OrthoDB" id="10542997at2759"/>
<feature type="transmembrane region" description="Helical" evidence="1">
    <location>
        <begin position="275"/>
        <end position="291"/>
    </location>
</feature>
<keyword evidence="1" id="KW-1133">Transmembrane helix</keyword>
<gene>
    <name evidence="2" type="ORF">Fcan01_21693</name>
</gene>
<keyword evidence="1" id="KW-0472">Membrane</keyword>
<dbReference type="AlphaFoldDB" id="A0A226DGE1"/>
<feature type="transmembrane region" description="Helical" evidence="1">
    <location>
        <begin position="236"/>
        <end position="255"/>
    </location>
</feature>
<dbReference type="Proteomes" id="UP000198287">
    <property type="component" value="Unassembled WGS sequence"/>
</dbReference>
<evidence type="ECO:0000313" key="3">
    <source>
        <dbReference type="Proteomes" id="UP000198287"/>
    </source>
</evidence>
<feature type="transmembrane region" description="Helical" evidence="1">
    <location>
        <begin position="303"/>
        <end position="325"/>
    </location>
</feature>
<feature type="transmembrane region" description="Helical" evidence="1">
    <location>
        <begin position="53"/>
        <end position="75"/>
    </location>
</feature>
<feature type="transmembrane region" description="Helical" evidence="1">
    <location>
        <begin position="82"/>
        <end position="103"/>
    </location>
</feature>
<comment type="caution">
    <text evidence="2">The sequence shown here is derived from an EMBL/GenBank/DDBJ whole genome shotgun (WGS) entry which is preliminary data.</text>
</comment>
<dbReference type="OMA" id="ELRIWRI"/>
<dbReference type="EMBL" id="LNIX01000021">
    <property type="protein sequence ID" value="OXA43757.1"/>
    <property type="molecule type" value="Genomic_DNA"/>
</dbReference>